<evidence type="ECO:0000313" key="1">
    <source>
        <dbReference type="EnsemblPlants" id="ORUFI09G02800.1"/>
    </source>
</evidence>
<proteinExistence type="predicted"/>
<dbReference type="Proteomes" id="UP000008022">
    <property type="component" value="Unassembled WGS sequence"/>
</dbReference>
<reference evidence="1" key="2">
    <citation type="submission" date="2015-06" db="UniProtKB">
        <authorList>
            <consortium name="EnsemblPlants"/>
        </authorList>
    </citation>
    <scope>IDENTIFICATION</scope>
</reference>
<organism evidence="1 2">
    <name type="scientific">Oryza rufipogon</name>
    <name type="common">Brownbeard rice</name>
    <name type="synonym">Asian wild rice</name>
    <dbReference type="NCBI Taxonomy" id="4529"/>
    <lineage>
        <taxon>Eukaryota</taxon>
        <taxon>Viridiplantae</taxon>
        <taxon>Streptophyta</taxon>
        <taxon>Embryophyta</taxon>
        <taxon>Tracheophyta</taxon>
        <taxon>Spermatophyta</taxon>
        <taxon>Magnoliopsida</taxon>
        <taxon>Liliopsida</taxon>
        <taxon>Poales</taxon>
        <taxon>Poaceae</taxon>
        <taxon>BOP clade</taxon>
        <taxon>Oryzoideae</taxon>
        <taxon>Oryzeae</taxon>
        <taxon>Oryzinae</taxon>
        <taxon>Oryza</taxon>
    </lineage>
</organism>
<dbReference type="AlphaFoldDB" id="A0A0E0QNN7"/>
<dbReference type="HOGENOM" id="CLU_1743541_0_0_1"/>
<evidence type="ECO:0000313" key="2">
    <source>
        <dbReference type="Proteomes" id="UP000008022"/>
    </source>
</evidence>
<dbReference type="Gramene" id="ORUFI09G02800.1">
    <property type="protein sequence ID" value="ORUFI09G02800.1"/>
    <property type="gene ID" value="ORUFI09G02800"/>
</dbReference>
<keyword evidence="2" id="KW-1185">Reference proteome</keyword>
<name>A0A0E0QNN7_ORYRU</name>
<accession>A0A0E0QNN7</accession>
<sequence length="150" mass="16223">MVTVAQAAANLGMHVHVELRLDLCKILGDDDDAWSDPAAVENGGATATASSSLRSAKKGCFMNEDLRRNSPGSEESTKKVLLWRVSFFASQGSDVAQDNVLGLYKQTVDAVIDYMLSLGKTELSCSRKSFSLADLCKFAQPQLYLSEGKI</sequence>
<protein>
    <submittedName>
        <fullName evidence="1">Uncharacterized protein</fullName>
    </submittedName>
</protein>
<reference evidence="2" key="1">
    <citation type="submission" date="2013-06" db="EMBL/GenBank/DDBJ databases">
        <authorList>
            <person name="Zhao Q."/>
        </authorList>
    </citation>
    <scope>NUCLEOTIDE SEQUENCE</scope>
    <source>
        <strain evidence="2">cv. W1943</strain>
    </source>
</reference>
<dbReference type="EnsemblPlants" id="ORUFI09G02800.1">
    <property type="protein sequence ID" value="ORUFI09G02800.1"/>
    <property type="gene ID" value="ORUFI09G02800"/>
</dbReference>